<dbReference type="EMBL" id="VDMO01000001">
    <property type="protein sequence ID" value="TNM72878.1"/>
    <property type="molecule type" value="Genomic_DNA"/>
</dbReference>
<evidence type="ECO:0000313" key="2">
    <source>
        <dbReference type="EMBL" id="MBB6015436.1"/>
    </source>
</evidence>
<dbReference type="PANTHER" id="PTHR43760">
    <property type="entry name" value="ENDORIBONUCLEASE-RELATED"/>
    <property type="match status" value="1"/>
</dbReference>
<comment type="caution">
    <text evidence="3">The sequence shown here is derived from an EMBL/GenBank/DDBJ whole genome shotgun (WGS) entry which is preliminary data.</text>
</comment>
<dbReference type="InterPro" id="IPR013813">
    <property type="entry name" value="Endoribo_LPSP/chorism_mut-like"/>
</dbReference>
<dbReference type="OrthoDB" id="9806350at2"/>
<evidence type="ECO:0000313" key="5">
    <source>
        <dbReference type="Proteomes" id="UP000629870"/>
    </source>
</evidence>
<dbReference type="Gene3D" id="3.30.1330.40">
    <property type="entry name" value="RutC-like"/>
    <property type="match status" value="1"/>
</dbReference>
<proteinExistence type="predicted"/>
<dbReference type="EMBL" id="JACHEW010000002">
    <property type="protein sequence ID" value="MBB6015436.1"/>
    <property type="molecule type" value="Genomic_DNA"/>
</dbReference>
<dbReference type="Proteomes" id="UP000313988">
    <property type="component" value="Unassembled WGS sequence"/>
</dbReference>
<dbReference type="Pfam" id="PF14588">
    <property type="entry name" value="YjgF_endoribonc"/>
    <property type="match status" value="1"/>
</dbReference>
<dbReference type="PANTHER" id="PTHR43760:SF1">
    <property type="entry name" value="ENDORIBONUCLEASE L-PSP_CHORISMATE MUTASE-LIKE DOMAIN-CONTAINING PROTEIN"/>
    <property type="match status" value="1"/>
</dbReference>
<protein>
    <submittedName>
        <fullName evidence="3">RidA family protein</fullName>
    </submittedName>
</protein>
<dbReference type="SUPFAM" id="SSF55298">
    <property type="entry name" value="YjgF-like"/>
    <property type="match status" value="1"/>
</dbReference>
<organism evidence="3 4">
    <name type="scientific">Deinococcus radiopugnans ATCC 19172</name>
    <dbReference type="NCBI Taxonomy" id="585398"/>
    <lineage>
        <taxon>Bacteria</taxon>
        <taxon>Thermotogati</taxon>
        <taxon>Deinococcota</taxon>
        <taxon>Deinococci</taxon>
        <taxon>Deinococcales</taxon>
        <taxon>Deinococcaceae</taxon>
        <taxon>Deinococcus</taxon>
    </lineage>
</organism>
<evidence type="ECO:0000313" key="3">
    <source>
        <dbReference type="EMBL" id="TNM72878.1"/>
    </source>
</evidence>
<evidence type="ECO:0000259" key="1">
    <source>
        <dbReference type="Pfam" id="PF14588"/>
    </source>
</evidence>
<dbReference type="AlphaFoldDB" id="A0A5C4YAK5"/>
<feature type="domain" description="Endoribonuclease L-PSP/chorismate mutase-like" evidence="1">
    <location>
        <begin position="31"/>
        <end position="164"/>
    </location>
</feature>
<evidence type="ECO:0000313" key="4">
    <source>
        <dbReference type="Proteomes" id="UP000313988"/>
    </source>
</evidence>
<dbReference type="CDD" id="cd02199">
    <property type="entry name" value="YjgF_YER057c_UK114_like_1"/>
    <property type="match status" value="1"/>
</dbReference>
<gene>
    <name evidence="3" type="ORF">FHR04_00150</name>
    <name evidence="2" type="ORF">HNQ04_000665</name>
</gene>
<dbReference type="InterPro" id="IPR035959">
    <property type="entry name" value="RutC-like_sf"/>
</dbReference>
<dbReference type="RefSeq" id="WP_139399724.1">
    <property type="nucleotide sequence ID" value="NZ_JACHEW010000002.1"/>
</dbReference>
<accession>A0A5C4YAK5</accession>
<dbReference type="Proteomes" id="UP000629870">
    <property type="component" value="Unassembled WGS sequence"/>
</dbReference>
<keyword evidence="5" id="KW-1185">Reference proteome</keyword>
<reference evidence="2 5" key="2">
    <citation type="submission" date="2020-08" db="EMBL/GenBank/DDBJ databases">
        <title>Genomic Encyclopedia of Type Strains, Phase IV (KMG-IV): sequencing the most valuable type-strain genomes for metagenomic binning, comparative biology and taxonomic classification.</title>
        <authorList>
            <person name="Goeker M."/>
        </authorList>
    </citation>
    <scope>NUCLEOTIDE SEQUENCE [LARGE SCALE GENOMIC DNA]</scope>
    <source>
        <strain evidence="2 5">DSM 12027</strain>
    </source>
</reference>
<name>A0A5C4YAK5_9DEIO</name>
<reference evidence="3 4" key="1">
    <citation type="submission" date="2019-06" db="EMBL/GenBank/DDBJ databases">
        <title>Genome sequence of Deinococcus radiopugnans ATCC 19172.</title>
        <authorList>
            <person name="Maclea K.S."/>
            <person name="Maynard C.R."/>
        </authorList>
    </citation>
    <scope>NUCLEOTIDE SEQUENCE [LARGE SCALE GENOMIC DNA]</scope>
    <source>
        <strain evidence="3 4">ATCC 19172</strain>
    </source>
</reference>
<sequence>MPATPPTWNTLGCRNRVGRRRSRPVGSVGAEARLRELGLSLPPAVQLPAGVALPFAMVRVVGLRAIVSGHGPQAPDGTLAGPLGKVGLEVSPAQAQAAARLVALSVLGSLRRELGSLDRIAAWVRVHGMVNAAPGFTALPQVINGFSAVVLEVFGPDTGQHARSAVGLAELPWGIPVEVEAEVLLRH</sequence>